<name>A0A0F9SP99_9ZZZZ</name>
<feature type="compositionally biased region" description="Acidic residues" evidence="1">
    <location>
        <begin position="52"/>
        <end position="68"/>
    </location>
</feature>
<feature type="region of interest" description="Disordered" evidence="1">
    <location>
        <begin position="329"/>
        <end position="361"/>
    </location>
</feature>
<comment type="caution">
    <text evidence="2">The sequence shown here is derived from an EMBL/GenBank/DDBJ whole genome shotgun (WGS) entry which is preliminary data.</text>
</comment>
<evidence type="ECO:0000313" key="2">
    <source>
        <dbReference type="EMBL" id="KKN68759.1"/>
    </source>
</evidence>
<evidence type="ECO:0000256" key="1">
    <source>
        <dbReference type="SAM" id="MobiDB-lite"/>
    </source>
</evidence>
<accession>A0A0F9SP99</accession>
<reference evidence="2" key="1">
    <citation type="journal article" date="2015" name="Nature">
        <title>Complex archaea that bridge the gap between prokaryotes and eukaryotes.</title>
        <authorList>
            <person name="Spang A."/>
            <person name="Saw J.H."/>
            <person name="Jorgensen S.L."/>
            <person name="Zaremba-Niedzwiedzka K."/>
            <person name="Martijn J."/>
            <person name="Lind A.E."/>
            <person name="van Eijk R."/>
            <person name="Schleper C."/>
            <person name="Guy L."/>
            <person name="Ettema T.J."/>
        </authorList>
    </citation>
    <scope>NUCLEOTIDE SEQUENCE</scope>
</reference>
<feature type="compositionally biased region" description="Low complexity" evidence="1">
    <location>
        <begin position="76"/>
        <end position="88"/>
    </location>
</feature>
<dbReference type="AlphaFoldDB" id="A0A0F9SP99"/>
<dbReference type="EMBL" id="LAZR01000440">
    <property type="protein sequence ID" value="KKN68759.1"/>
    <property type="molecule type" value="Genomic_DNA"/>
</dbReference>
<feature type="region of interest" description="Disordered" evidence="1">
    <location>
        <begin position="1"/>
        <end position="27"/>
    </location>
</feature>
<proteinExistence type="predicted"/>
<feature type="region of interest" description="Disordered" evidence="1">
    <location>
        <begin position="43"/>
        <end position="99"/>
    </location>
</feature>
<feature type="compositionally biased region" description="Basic and acidic residues" evidence="1">
    <location>
        <begin position="8"/>
        <end position="21"/>
    </location>
</feature>
<gene>
    <name evidence="2" type="ORF">LCGC14_0447790</name>
</gene>
<protein>
    <submittedName>
        <fullName evidence="2">Uncharacterized protein</fullName>
    </submittedName>
</protein>
<organism evidence="2">
    <name type="scientific">marine sediment metagenome</name>
    <dbReference type="NCBI Taxonomy" id="412755"/>
    <lineage>
        <taxon>unclassified sequences</taxon>
        <taxon>metagenomes</taxon>
        <taxon>ecological metagenomes</taxon>
    </lineage>
</organism>
<sequence length="375" mass="42072">MEYQEQVTETKTETEHAEPLKDANAAVDDVKLVNTVQERLDNLREITKEETTVSDETDGDSTSEVTDDNVEKEINQTESQTESTESTSGVEEKDGETNIPDAYYRAAVHNGLDKEAVDEMVKSNPKSAMKLLESCYLSVNNASREWSELGRAKIEQERVKVTEQTVTETVVQEDPETKALIAKIRKEYPDDPLIDVVVAGLEKKAKPIQQVQSVPQTQQNYETATARATAAGNLAIDQRINTFFNADTMVPYEKFYGKLELGQIPGDLTNGQQVNRLTVIQEAEYIIAGHSMRGQKIEVEQALEKAHFIVTEPIRKQVIRNGLKATATKRKKSMTFRPSDSKRTGDSLNTESSKPRNRSELELTVQQKLDSVFKK</sequence>